<comment type="similarity">
    <text evidence="10">Belongs to the TRM5 / TYW2 family.</text>
</comment>
<feature type="binding site" evidence="10">
    <location>
        <position position="245"/>
    </location>
    <ligand>
        <name>S-adenosyl-L-methionine</name>
        <dbReference type="ChEBI" id="CHEBI:59789"/>
    </ligand>
</feature>
<dbReference type="GO" id="GO:0070901">
    <property type="term" value="P:mitochondrial tRNA methylation"/>
    <property type="evidence" value="ECO:0007669"/>
    <property type="project" value="UniProtKB-ARBA"/>
</dbReference>
<sequence>MADDMWRPPVNRLMRTLDRSFFQRTVELKAARVFDNKNISKCRSALERSKDALAQERLGSVHPDPDAERAGQGKKCILLRPEVRSAHDAGNNGSQLNGASSPWPHSPTVTELVEQELIAVIPFHLKLDYGYWTYHDIISAILPEDDQGEIPSGFSQVGHVAHLNLRDEYLKYKNLIAEILMDKNPGVRTVINKVDDVGEESEYRTFKYEVLAGPDDLNVTISEENCTFKFDYSKVYWNSRLNTEHRRLVALFQEGEAVCDVMAGIGPFAVPAGKKKIFVWANDLNPDSYASMKDAITRNKVQDYVQPFNEDGRKFIRTAVAELAQSNRSVDVLSRPSRKEPDAKPEVIKTLKEPKTFQHFVLNLPATAITFLPSFIGLYPPEVLHHLPKDLDLPLIHCYCFSTKSDENIEEGFKICEELSRQLQHEMEPGKIEDGGVEIYDVRDVAPKKRMFCASFRLPREVAFRTAPAAAVTEAVVPPSS</sequence>
<dbReference type="SUPFAM" id="SSF53335">
    <property type="entry name" value="S-adenosyl-L-methionine-dependent methyltransferases"/>
    <property type="match status" value="1"/>
</dbReference>
<feature type="region of interest" description="Disordered" evidence="11">
    <location>
        <begin position="88"/>
        <end position="107"/>
    </location>
</feature>
<dbReference type="InterPro" id="IPR029063">
    <property type="entry name" value="SAM-dependent_MTases_sf"/>
</dbReference>
<keyword evidence="8 10" id="KW-0539">Nucleus</keyword>
<feature type="compositionally biased region" description="Polar residues" evidence="11">
    <location>
        <begin position="91"/>
        <end position="100"/>
    </location>
</feature>
<evidence type="ECO:0000259" key="12">
    <source>
        <dbReference type="PROSITE" id="PS51684"/>
    </source>
</evidence>
<dbReference type="Gene3D" id="3.40.50.150">
    <property type="entry name" value="Vaccinia Virus protein VP39"/>
    <property type="match status" value="1"/>
</dbReference>
<dbReference type="PROSITE" id="PS51684">
    <property type="entry name" value="SAM_MT_TRM5_TYW2"/>
    <property type="match status" value="1"/>
</dbReference>
<comment type="subunit">
    <text evidence="10">Monomer.</text>
</comment>
<dbReference type="FunFam" id="3.30.300.110:FF:000001">
    <property type="entry name" value="tRNA (guanine(37)-N1)-methyltransferase"/>
    <property type="match status" value="1"/>
</dbReference>
<evidence type="ECO:0000256" key="9">
    <source>
        <dbReference type="ARBA" id="ARBA00047783"/>
    </source>
</evidence>
<gene>
    <name evidence="10" type="primary">TRM5</name>
    <name evidence="13" type="ORF">M409DRAFT_17754</name>
</gene>
<proteinExistence type="inferred from homology"/>
<protein>
    <recommendedName>
        <fullName evidence="10">tRNA (guanine(37)-N1)-methyltransferase</fullName>
        <ecNumber evidence="10">2.1.1.228</ecNumber>
    </recommendedName>
    <alternativeName>
        <fullName evidence="10">M1G-methyltransferase</fullName>
    </alternativeName>
    <alternativeName>
        <fullName evidence="10">tRNA [GM37] methyltransferase</fullName>
    </alternativeName>
    <alternativeName>
        <fullName evidence="10">tRNA methyltransferase 5</fullName>
    </alternativeName>
</protein>
<comment type="similarity">
    <text evidence="1">Belongs to the class I-like SAM-binding methyltransferase superfamily. TRM5/TYW2 family.</text>
</comment>
<dbReference type="PANTHER" id="PTHR23245">
    <property type="entry name" value="TRNA METHYLTRANSFERASE"/>
    <property type="match status" value="1"/>
</dbReference>
<dbReference type="GO" id="GO:0002939">
    <property type="term" value="P:tRNA N1-guanine methylation"/>
    <property type="evidence" value="ECO:0007669"/>
    <property type="project" value="TreeGrafter"/>
</dbReference>
<evidence type="ECO:0000256" key="11">
    <source>
        <dbReference type="SAM" id="MobiDB-lite"/>
    </source>
</evidence>
<keyword evidence="4 10" id="KW-0808">Transferase</keyword>
<dbReference type="AlphaFoldDB" id="A0A6A6CZJ7"/>
<dbReference type="PANTHER" id="PTHR23245:SF36">
    <property type="entry name" value="TRNA (GUANINE(37)-N1)-METHYLTRANSFERASE"/>
    <property type="match status" value="1"/>
</dbReference>
<dbReference type="InterPro" id="IPR056744">
    <property type="entry name" value="TRM5/TYW2-like_N"/>
</dbReference>
<dbReference type="GO" id="GO:0052906">
    <property type="term" value="F:tRNA (guanine(37)-N1)-methyltransferase activity"/>
    <property type="evidence" value="ECO:0007669"/>
    <property type="project" value="UniProtKB-UniRule"/>
</dbReference>
<evidence type="ECO:0000256" key="2">
    <source>
        <dbReference type="ARBA" id="ARBA00022490"/>
    </source>
</evidence>
<evidence type="ECO:0000313" key="14">
    <source>
        <dbReference type="Proteomes" id="UP000799537"/>
    </source>
</evidence>
<comment type="function">
    <text evidence="10">Specifically methylates the N1 position of guanosine-37 in various cytoplasmic and mitochondrial tRNAs. Methylation is not dependent on the nature of the nucleoside 5' of the target nucleoside. This is the first step in the biosynthesis of wybutosine (yW), a modified base adjacent to the anticodon of tRNAs and required for accurate decoding.</text>
</comment>
<dbReference type="EMBL" id="ML993581">
    <property type="protein sequence ID" value="KAF2172521.1"/>
    <property type="molecule type" value="Genomic_DNA"/>
</dbReference>
<feature type="domain" description="SAM-dependent methyltransferase TRM5/TYW2-type" evidence="12">
    <location>
        <begin position="154"/>
        <end position="460"/>
    </location>
</feature>
<dbReference type="Gene3D" id="3.30.300.110">
    <property type="entry name" value="Met-10+ protein-like domains"/>
    <property type="match status" value="1"/>
</dbReference>
<accession>A0A6A6CZJ7</accession>
<evidence type="ECO:0000256" key="5">
    <source>
        <dbReference type="ARBA" id="ARBA00022691"/>
    </source>
</evidence>
<dbReference type="InterPro" id="IPR025792">
    <property type="entry name" value="tRNA_Gua_MeTrfase_euk"/>
</dbReference>
<name>A0A6A6CZJ7_ZASCE</name>
<feature type="binding site" evidence="10">
    <location>
        <begin position="283"/>
        <end position="284"/>
    </location>
    <ligand>
        <name>S-adenosyl-L-methionine</name>
        <dbReference type="ChEBI" id="CHEBI:59789"/>
    </ligand>
</feature>
<keyword evidence="7 10" id="KW-0496">Mitochondrion</keyword>
<evidence type="ECO:0000256" key="3">
    <source>
        <dbReference type="ARBA" id="ARBA00022603"/>
    </source>
</evidence>
<evidence type="ECO:0000256" key="8">
    <source>
        <dbReference type="ARBA" id="ARBA00023242"/>
    </source>
</evidence>
<feature type="binding site" evidence="10">
    <location>
        <begin position="311"/>
        <end position="312"/>
    </location>
    <ligand>
        <name>S-adenosyl-L-methionine</name>
        <dbReference type="ChEBI" id="CHEBI:59789"/>
    </ligand>
</feature>
<dbReference type="InterPro" id="IPR056743">
    <property type="entry name" value="TRM5-TYW2-like_MTfase"/>
</dbReference>
<feature type="binding site" evidence="10">
    <location>
        <position position="363"/>
    </location>
    <ligand>
        <name>S-adenosyl-L-methionine</name>
        <dbReference type="ChEBI" id="CHEBI:59789"/>
    </ligand>
</feature>
<keyword evidence="5 10" id="KW-0949">S-adenosyl-L-methionine</keyword>
<comment type="subcellular location">
    <subcellularLocation>
        <location evidence="10">Mitochondrion matrix</location>
    </subcellularLocation>
    <subcellularLocation>
        <location evidence="10">Nucleus</location>
    </subcellularLocation>
    <subcellularLocation>
        <location evidence="10">Cytoplasm</location>
    </subcellularLocation>
    <text evidence="10">Predominantly in the mitochondria and in the nucleus.</text>
</comment>
<evidence type="ECO:0000256" key="7">
    <source>
        <dbReference type="ARBA" id="ARBA00023128"/>
    </source>
</evidence>
<dbReference type="GO" id="GO:0005759">
    <property type="term" value="C:mitochondrial matrix"/>
    <property type="evidence" value="ECO:0007669"/>
    <property type="project" value="UniProtKB-SubCell"/>
</dbReference>
<dbReference type="Proteomes" id="UP000799537">
    <property type="component" value="Unassembled WGS sequence"/>
</dbReference>
<dbReference type="Pfam" id="PF02475">
    <property type="entry name" value="TRM5-TYW2_MTfase"/>
    <property type="match status" value="1"/>
</dbReference>
<evidence type="ECO:0000256" key="4">
    <source>
        <dbReference type="ARBA" id="ARBA00022679"/>
    </source>
</evidence>
<dbReference type="Pfam" id="PF25133">
    <property type="entry name" value="TYW2_N_2"/>
    <property type="match status" value="1"/>
</dbReference>
<evidence type="ECO:0000256" key="1">
    <source>
        <dbReference type="ARBA" id="ARBA00009775"/>
    </source>
</evidence>
<dbReference type="OrthoDB" id="408788at2759"/>
<keyword evidence="3 10" id="KW-0489">Methyltransferase</keyword>
<comment type="catalytic activity">
    <reaction evidence="9 10">
        <text>guanosine(37) in tRNA + S-adenosyl-L-methionine = N(1)-methylguanosine(37) in tRNA + S-adenosyl-L-homocysteine + H(+)</text>
        <dbReference type="Rhea" id="RHEA:36899"/>
        <dbReference type="Rhea" id="RHEA-COMP:10145"/>
        <dbReference type="Rhea" id="RHEA-COMP:10147"/>
        <dbReference type="ChEBI" id="CHEBI:15378"/>
        <dbReference type="ChEBI" id="CHEBI:57856"/>
        <dbReference type="ChEBI" id="CHEBI:59789"/>
        <dbReference type="ChEBI" id="CHEBI:73542"/>
        <dbReference type="ChEBI" id="CHEBI:74269"/>
        <dbReference type="EC" id="2.1.1.228"/>
    </reaction>
</comment>
<keyword evidence="2 10" id="KW-0963">Cytoplasm</keyword>
<dbReference type="EC" id="2.1.1.228" evidence="10"/>
<dbReference type="InterPro" id="IPR030382">
    <property type="entry name" value="MeTrfase_TRM5/TYW2"/>
</dbReference>
<dbReference type="HAMAP" id="MF_03152">
    <property type="entry name" value="TRM5"/>
    <property type="match status" value="1"/>
</dbReference>
<dbReference type="GO" id="GO:0005634">
    <property type="term" value="C:nucleus"/>
    <property type="evidence" value="ECO:0007669"/>
    <property type="project" value="UniProtKB-SubCell"/>
</dbReference>
<reference evidence="13" key="1">
    <citation type="journal article" date="2020" name="Stud. Mycol.">
        <title>101 Dothideomycetes genomes: a test case for predicting lifestyles and emergence of pathogens.</title>
        <authorList>
            <person name="Haridas S."/>
            <person name="Albert R."/>
            <person name="Binder M."/>
            <person name="Bloem J."/>
            <person name="Labutti K."/>
            <person name="Salamov A."/>
            <person name="Andreopoulos B."/>
            <person name="Baker S."/>
            <person name="Barry K."/>
            <person name="Bills G."/>
            <person name="Bluhm B."/>
            <person name="Cannon C."/>
            <person name="Castanera R."/>
            <person name="Culley D."/>
            <person name="Daum C."/>
            <person name="Ezra D."/>
            <person name="Gonzalez J."/>
            <person name="Henrissat B."/>
            <person name="Kuo A."/>
            <person name="Liang C."/>
            <person name="Lipzen A."/>
            <person name="Lutzoni F."/>
            <person name="Magnuson J."/>
            <person name="Mondo S."/>
            <person name="Nolan M."/>
            <person name="Ohm R."/>
            <person name="Pangilinan J."/>
            <person name="Park H.-J."/>
            <person name="Ramirez L."/>
            <person name="Alfaro M."/>
            <person name="Sun H."/>
            <person name="Tritt A."/>
            <person name="Yoshinaga Y."/>
            <person name="Zwiers L.-H."/>
            <person name="Turgeon B."/>
            <person name="Goodwin S."/>
            <person name="Spatafora J."/>
            <person name="Crous P."/>
            <person name="Grigoriev I."/>
        </authorList>
    </citation>
    <scope>NUCLEOTIDE SEQUENCE</scope>
    <source>
        <strain evidence="13">ATCC 36951</strain>
    </source>
</reference>
<evidence type="ECO:0000256" key="6">
    <source>
        <dbReference type="ARBA" id="ARBA00022694"/>
    </source>
</evidence>
<keyword evidence="6 10" id="KW-0819">tRNA processing</keyword>
<evidence type="ECO:0000256" key="10">
    <source>
        <dbReference type="HAMAP-Rule" id="MF_03152"/>
    </source>
</evidence>
<evidence type="ECO:0000313" key="13">
    <source>
        <dbReference type="EMBL" id="KAF2172521.1"/>
    </source>
</evidence>
<keyword evidence="14" id="KW-1185">Reference proteome</keyword>
<organism evidence="13 14">
    <name type="scientific">Zasmidium cellare ATCC 36951</name>
    <dbReference type="NCBI Taxonomy" id="1080233"/>
    <lineage>
        <taxon>Eukaryota</taxon>
        <taxon>Fungi</taxon>
        <taxon>Dikarya</taxon>
        <taxon>Ascomycota</taxon>
        <taxon>Pezizomycotina</taxon>
        <taxon>Dothideomycetes</taxon>
        <taxon>Dothideomycetidae</taxon>
        <taxon>Mycosphaerellales</taxon>
        <taxon>Mycosphaerellaceae</taxon>
        <taxon>Zasmidium</taxon>
    </lineage>
</organism>